<dbReference type="EMBL" id="LT629746">
    <property type="protein sequence ID" value="SDT55164.1"/>
    <property type="molecule type" value="Genomic_DNA"/>
</dbReference>
<protein>
    <recommendedName>
        <fullName evidence="5">GIY-YIG domain-containing protein</fullName>
    </recommendedName>
</protein>
<keyword evidence="3" id="KW-1185">Reference proteome</keyword>
<dbReference type="AlphaFoldDB" id="A0A0J6HG29"/>
<evidence type="ECO:0000313" key="1">
    <source>
        <dbReference type="EMBL" id="KAB0498270.1"/>
    </source>
</evidence>
<reference evidence="3" key="1">
    <citation type="submission" date="2016-10" db="EMBL/GenBank/DDBJ databases">
        <authorList>
            <person name="Varghese N."/>
            <person name="Submissions S."/>
        </authorList>
    </citation>
    <scope>NUCLEOTIDE SEQUENCE [LARGE SCALE GENOMIC DNA]</scope>
    <source>
        <strain evidence="3">BS3782</strain>
    </source>
</reference>
<reference evidence="2" key="2">
    <citation type="submission" date="2016-10" db="EMBL/GenBank/DDBJ databases">
        <authorList>
            <person name="de Groot N.N."/>
        </authorList>
    </citation>
    <scope>NUCLEOTIDE SEQUENCE [LARGE SCALE GENOMIC DNA]</scope>
    <source>
        <strain evidence="2">BS3782</strain>
    </source>
</reference>
<organism evidence="2 3">
    <name type="scientific">Pseudomonas lini</name>
    <dbReference type="NCBI Taxonomy" id="163011"/>
    <lineage>
        <taxon>Bacteria</taxon>
        <taxon>Pseudomonadati</taxon>
        <taxon>Pseudomonadota</taxon>
        <taxon>Gammaproteobacteria</taxon>
        <taxon>Pseudomonadales</taxon>
        <taxon>Pseudomonadaceae</taxon>
        <taxon>Pseudomonas</taxon>
    </lineage>
</organism>
<dbReference type="RefSeq" id="WP_048395217.1">
    <property type="nucleotide sequence ID" value="NZ_JYLB01000003.1"/>
</dbReference>
<dbReference type="Proteomes" id="UP000182814">
    <property type="component" value="Chromosome I"/>
</dbReference>
<evidence type="ECO:0000313" key="2">
    <source>
        <dbReference type="EMBL" id="SDT55164.1"/>
    </source>
</evidence>
<name>A0A0J6HG29_9PSED</name>
<proteinExistence type="predicted"/>
<dbReference type="EMBL" id="VZPO01000013">
    <property type="protein sequence ID" value="KAB0498270.1"/>
    <property type="molecule type" value="Genomic_DNA"/>
</dbReference>
<evidence type="ECO:0000313" key="3">
    <source>
        <dbReference type="Proteomes" id="UP000182814"/>
    </source>
</evidence>
<dbReference type="PATRIC" id="fig|163011.3.peg.3424"/>
<dbReference type="Proteomes" id="UP000434925">
    <property type="component" value="Unassembled WGS sequence"/>
</dbReference>
<reference evidence="1 4" key="3">
    <citation type="submission" date="2019-09" db="EMBL/GenBank/DDBJ databases">
        <title>Draft genome sequences of 48 bacterial type strains from the CCUG.</title>
        <authorList>
            <person name="Tunovic T."/>
            <person name="Pineiro-Iglesias B."/>
            <person name="Unosson C."/>
            <person name="Inganas E."/>
            <person name="Ohlen M."/>
            <person name="Cardew S."/>
            <person name="Jensie-Markopoulos S."/>
            <person name="Salva-Serra F."/>
            <person name="Jaen-Luchoro D."/>
            <person name="Karlsson R."/>
            <person name="Svensson-Stadler L."/>
            <person name="Chun J."/>
            <person name="Moore E."/>
        </authorList>
    </citation>
    <scope>NUCLEOTIDE SEQUENCE [LARGE SCALE GENOMIC DNA]</scope>
    <source>
        <strain evidence="1 4">CCUG 51522</strain>
    </source>
</reference>
<evidence type="ECO:0008006" key="5">
    <source>
        <dbReference type="Google" id="ProtNLM"/>
    </source>
</evidence>
<evidence type="ECO:0000313" key="4">
    <source>
        <dbReference type="Proteomes" id="UP000434925"/>
    </source>
</evidence>
<gene>
    <name evidence="1" type="ORF">F7R14_27410</name>
    <name evidence="2" type="ORF">SAMN04490191_5131</name>
</gene>
<accession>A0A0J6HG29</accession>
<sequence length="245" mass="28175">MKLQVGITSEGLSLCFGECQRLEPSADANQVSPRGNYVYAHYDEKGTPFYIGKGKAKRAWDNSRHQLWHRYVERHLKNKYTIRILADNLSPAQAESLENEWIAQESETLVNWINFGRKTDFDALNKYHALRDANRELIVATRSLEKSDPELAISRYYQAIADTEAYASLQLERGLIGLLLDEERQEFGYSGELQALDRLTLCLTYLGRALEARSVTEEYFAKYRADQELRLAESIKKRVAKATRS</sequence>